<comment type="catalytic activity">
    <reaction evidence="2">
        <text>2 GTP = 3',3'-c-di-GMP + 2 diphosphate</text>
        <dbReference type="Rhea" id="RHEA:24898"/>
        <dbReference type="ChEBI" id="CHEBI:33019"/>
        <dbReference type="ChEBI" id="CHEBI:37565"/>
        <dbReference type="ChEBI" id="CHEBI:58805"/>
        <dbReference type="EC" id="2.7.7.65"/>
    </reaction>
</comment>
<evidence type="ECO:0000313" key="6">
    <source>
        <dbReference type="EMBL" id="ELR66611.1"/>
    </source>
</evidence>
<dbReference type="CDD" id="cd01949">
    <property type="entry name" value="GGDEF"/>
    <property type="match status" value="1"/>
</dbReference>
<dbReference type="GO" id="GO:0005886">
    <property type="term" value="C:plasma membrane"/>
    <property type="evidence" value="ECO:0007669"/>
    <property type="project" value="TreeGrafter"/>
</dbReference>
<dbReference type="Pfam" id="PF00072">
    <property type="entry name" value="Response_reg"/>
    <property type="match status" value="2"/>
</dbReference>
<evidence type="ECO:0000256" key="2">
    <source>
        <dbReference type="ARBA" id="ARBA00034247"/>
    </source>
</evidence>
<dbReference type="NCBIfam" id="TIGR00254">
    <property type="entry name" value="GGDEF"/>
    <property type="match status" value="1"/>
</dbReference>
<dbReference type="OrthoDB" id="9812260at2"/>
<dbReference type="RefSeq" id="WP_007463402.1">
    <property type="nucleotide sequence ID" value="NZ_AMZO01000006.1"/>
</dbReference>
<evidence type="ECO:0000256" key="1">
    <source>
        <dbReference type="ARBA" id="ARBA00012528"/>
    </source>
</evidence>
<feature type="domain" description="Response regulatory" evidence="4">
    <location>
        <begin position="4"/>
        <end position="117"/>
    </location>
</feature>
<dbReference type="PROSITE" id="PS50887">
    <property type="entry name" value="GGDEF"/>
    <property type="match status" value="1"/>
</dbReference>
<dbReference type="InterPro" id="IPR050469">
    <property type="entry name" value="Diguanylate_Cyclase"/>
</dbReference>
<dbReference type="GO" id="GO:0052621">
    <property type="term" value="F:diguanylate cyclase activity"/>
    <property type="evidence" value="ECO:0007669"/>
    <property type="project" value="UniProtKB-EC"/>
</dbReference>
<keyword evidence="7" id="KW-1185">Reference proteome</keyword>
<dbReference type="InterPro" id="IPR011006">
    <property type="entry name" value="CheY-like_superfamily"/>
</dbReference>
<feature type="modified residue" description="4-aspartylphosphate" evidence="3">
    <location>
        <position position="175"/>
    </location>
</feature>
<dbReference type="InterPro" id="IPR001789">
    <property type="entry name" value="Sig_transdc_resp-reg_receiver"/>
</dbReference>
<dbReference type="CDD" id="cd17544">
    <property type="entry name" value="REC_2_GGDEF"/>
    <property type="match status" value="1"/>
</dbReference>
<feature type="modified residue" description="4-aspartylphosphate" evidence="3">
    <location>
        <position position="54"/>
    </location>
</feature>
<dbReference type="SMART" id="SM00448">
    <property type="entry name" value="REC"/>
    <property type="match status" value="2"/>
</dbReference>
<dbReference type="PANTHER" id="PTHR45138">
    <property type="entry name" value="REGULATORY COMPONENTS OF SENSORY TRANSDUCTION SYSTEM"/>
    <property type="match status" value="1"/>
</dbReference>
<dbReference type="EMBL" id="AMZO01000006">
    <property type="protein sequence ID" value="ELR66611.1"/>
    <property type="molecule type" value="Genomic_DNA"/>
</dbReference>
<evidence type="ECO:0000259" key="4">
    <source>
        <dbReference type="PROSITE" id="PS50110"/>
    </source>
</evidence>
<proteinExistence type="predicted"/>
<organism evidence="6 7">
    <name type="scientific">Photobacterium marinum</name>
    <dbReference type="NCBI Taxonomy" id="1056511"/>
    <lineage>
        <taxon>Bacteria</taxon>
        <taxon>Pseudomonadati</taxon>
        <taxon>Pseudomonadota</taxon>
        <taxon>Gammaproteobacteria</taxon>
        <taxon>Vibrionales</taxon>
        <taxon>Vibrionaceae</taxon>
        <taxon>Photobacterium</taxon>
    </lineage>
</organism>
<evidence type="ECO:0000259" key="5">
    <source>
        <dbReference type="PROSITE" id="PS50887"/>
    </source>
</evidence>
<comment type="caution">
    <text evidence="6">The sequence shown here is derived from an EMBL/GenBank/DDBJ whole genome shotgun (WGS) entry which is preliminary data.</text>
</comment>
<dbReference type="GO" id="GO:0000160">
    <property type="term" value="P:phosphorelay signal transduction system"/>
    <property type="evidence" value="ECO:0007669"/>
    <property type="project" value="InterPro"/>
</dbReference>
<dbReference type="AlphaFoldDB" id="L8JCP8"/>
<sequence>MDNKILVVEDSRPFRRIIESELRKAGYTPVLTDSIAEAEKVLDESTDFLCAILDYCLPDGQDGEIIDVCLSMDIKVIVLTALMDDLTRERVLAKTVIDYIPKDSPTCISSIIPILNRLKRNNEHKVLVVDDSATARRYLRSLLERQYLTVIEARNGDEALEVINKENDITLVITDYSMPERDGVSLVKELRKTFQPRQLAVIGLSASDEASLTAKFLKAGANDFLKKPFNQEEFYCRLHSTLNFLDSERQLYHLANQDYLTKTWNRRYFFEHHLVKNFKGPRCLALLDIDYFKVLNDTYGHHIGDLVLIELANTLQQYFPDALVARFGGEEFCILYGNSEDIFYRRLQALTQDIADTELTLFGNAIRYTVSTGVVNGDANIHELIRRADKCLYQAKSAGRNQMVQESN</sequence>
<dbReference type="SMART" id="SM00267">
    <property type="entry name" value="GGDEF"/>
    <property type="match status" value="1"/>
</dbReference>
<dbReference type="Pfam" id="PF00990">
    <property type="entry name" value="GGDEF"/>
    <property type="match status" value="1"/>
</dbReference>
<dbReference type="Gene3D" id="3.40.50.2300">
    <property type="match status" value="2"/>
</dbReference>
<dbReference type="EC" id="2.7.7.65" evidence="1"/>
<dbReference type="SUPFAM" id="SSF52172">
    <property type="entry name" value="CheY-like"/>
    <property type="match status" value="2"/>
</dbReference>
<dbReference type="InterPro" id="IPR029787">
    <property type="entry name" value="Nucleotide_cyclase"/>
</dbReference>
<accession>L8JCP8</accession>
<keyword evidence="3" id="KW-0597">Phosphoprotein</keyword>
<evidence type="ECO:0000313" key="7">
    <source>
        <dbReference type="Proteomes" id="UP000011134"/>
    </source>
</evidence>
<name>L8JCP8_9GAMM</name>
<dbReference type="Gene3D" id="3.30.70.270">
    <property type="match status" value="1"/>
</dbReference>
<dbReference type="PATRIC" id="fig|1056511.3.peg.1138"/>
<protein>
    <recommendedName>
        <fullName evidence="1">diguanylate cyclase</fullName>
        <ecNumber evidence="1">2.7.7.65</ecNumber>
    </recommendedName>
</protein>
<dbReference type="PANTHER" id="PTHR45138:SF9">
    <property type="entry name" value="DIGUANYLATE CYCLASE DGCM-RELATED"/>
    <property type="match status" value="1"/>
</dbReference>
<dbReference type="InterPro" id="IPR000160">
    <property type="entry name" value="GGDEF_dom"/>
</dbReference>
<dbReference type="GO" id="GO:0043709">
    <property type="term" value="P:cell adhesion involved in single-species biofilm formation"/>
    <property type="evidence" value="ECO:0007669"/>
    <property type="project" value="TreeGrafter"/>
</dbReference>
<feature type="domain" description="GGDEF" evidence="5">
    <location>
        <begin position="280"/>
        <end position="408"/>
    </location>
</feature>
<reference evidence="6 7" key="1">
    <citation type="submission" date="2012-12" db="EMBL/GenBank/DDBJ databases">
        <title>Genome Assembly of Photobacterium sp. AK15.</title>
        <authorList>
            <person name="Khatri I."/>
            <person name="Vaidya B."/>
            <person name="Srinivas T.N.R."/>
            <person name="Subramanian S."/>
            <person name="Pinnaka A."/>
        </authorList>
    </citation>
    <scope>NUCLEOTIDE SEQUENCE [LARGE SCALE GENOMIC DNA]</scope>
    <source>
        <strain evidence="6 7">AK15</strain>
    </source>
</reference>
<dbReference type="InterPro" id="IPR043128">
    <property type="entry name" value="Rev_trsase/Diguanyl_cyclase"/>
</dbReference>
<dbReference type="PROSITE" id="PS50110">
    <property type="entry name" value="RESPONSE_REGULATORY"/>
    <property type="match status" value="2"/>
</dbReference>
<dbReference type="GO" id="GO:1902201">
    <property type="term" value="P:negative regulation of bacterial-type flagellum-dependent cell motility"/>
    <property type="evidence" value="ECO:0007669"/>
    <property type="project" value="TreeGrafter"/>
</dbReference>
<dbReference type="Proteomes" id="UP000011134">
    <property type="component" value="Unassembled WGS sequence"/>
</dbReference>
<feature type="domain" description="Response regulatory" evidence="4">
    <location>
        <begin position="125"/>
        <end position="242"/>
    </location>
</feature>
<dbReference type="SUPFAM" id="SSF55073">
    <property type="entry name" value="Nucleotide cyclase"/>
    <property type="match status" value="1"/>
</dbReference>
<gene>
    <name evidence="6" type="ORF">C942_04309</name>
</gene>
<evidence type="ECO:0000256" key="3">
    <source>
        <dbReference type="PROSITE-ProRule" id="PRU00169"/>
    </source>
</evidence>